<gene>
    <name evidence="1" type="ordered locus">FRAAL0075</name>
</gene>
<accession>Q0RUI2</accession>
<dbReference type="STRING" id="326424.FRAAL0075"/>
<dbReference type="Pfam" id="PF20704">
    <property type="entry name" value="KH_NucS_shadow"/>
    <property type="match status" value="1"/>
</dbReference>
<protein>
    <submittedName>
        <fullName evidence="1">Uncharacterized protein</fullName>
    </submittedName>
</protein>
<reference evidence="1 2" key="1">
    <citation type="journal article" date="2007" name="Genome Res.">
        <title>Genome characteristics of facultatively symbiotic Frankia sp. strains reflect host range and host plant biogeography.</title>
        <authorList>
            <person name="Normand P."/>
            <person name="Lapierre P."/>
            <person name="Tisa L.S."/>
            <person name="Gogarten J.P."/>
            <person name="Alloisio N."/>
            <person name="Bagnarol E."/>
            <person name="Bassi C.A."/>
            <person name="Berry A.M."/>
            <person name="Bickhart D.M."/>
            <person name="Choisne N."/>
            <person name="Couloux A."/>
            <person name="Cournoyer B."/>
            <person name="Cruveiller S."/>
            <person name="Daubin V."/>
            <person name="Demange N."/>
            <person name="Francino M.P."/>
            <person name="Goltsman E."/>
            <person name="Huang Y."/>
            <person name="Kopp O.R."/>
            <person name="Labarre L."/>
            <person name="Lapidus A."/>
            <person name="Lavire C."/>
            <person name="Marechal J."/>
            <person name="Martinez M."/>
            <person name="Mastronunzio J.E."/>
            <person name="Mullin B.C."/>
            <person name="Niemann J."/>
            <person name="Pujic P."/>
            <person name="Rawnsley T."/>
            <person name="Rouy Z."/>
            <person name="Schenowitz C."/>
            <person name="Sellstedt A."/>
            <person name="Tavares F."/>
            <person name="Tomkins J.P."/>
            <person name="Vallenet D."/>
            <person name="Valverde C."/>
            <person name="Wall L.G."/>
            <person name="Wang Y."/>
            <person name="Medigue C."/>
            <person name="Benson D.R."/>
        </authorList>
    </citation>
    <scope>NUCLEOTIDE SEQUENCE [LARGE SCALE GENOMIC DNA]</scope>
    <source>
        <strain evidence="2">DSM 45986 / CECT 9034 / ACN14a</strain>
    </source>
</reference>
<dbReference type="KEGG" id="fal:FRAAL0075"/>
<sequence length="137" mass="14707">MEVSMSLTVTPQLVEAASAGELTDEAFLDCVRTSLPFAYELVERLAAELGPARAAGSDFTAFDGTPPTDSAGGQLLRAMASTSIRSALERHFGVALVFQNCHRVGMFGLDAVGGEQYRQFVSREAQVLHQKPELVNC</sequence>
<organism evidence="1 2">
    <name type="scientific">Frankia alni (strain DSM 45986 / CECT 9034 / ACN14a)</name>
    <dbReference type="NCBI Taxonomy" id="326424"/>
    <lineage>
        <taxon>Bacteria</taxon>
        <taxon>Bacillati</taxon>
        <taxon>Actinomycetota</taxon>
        <taxon>Actinomycetes</taxon>
        <taxon>Frankiales</taxon>
        <taxon>Frankiaceae</taxon>
        <taxon>Frankia</taxon>
    </lineage>
</organism>
<dbReference type="AlphaFoldDB" id="Q0RUI2"/>
<evidence type="ECO:0000313" key="2">
    <source>
        <dbReference type="Proteomes" id="UP000000657"/>
    </source>
</evidence>
<dbReference type="eggNOG" id="ENOG5030Z5E">
    <property type="taxonomic scope" value="Bacteria"/>
</dbReference>
<keyword evidence="2" id="KW-1185">Reference proteome</keyword>
<evidence type="ECO:0000313" key="1">
    <source>
        <dbReference type="EMBL" id="CAJ58757.1"/>
    </source>
</evidence>
<proteinExistence type="predicted"/>
<dbReference type="Proteomes" id="UP000000657">
    <property type="component" value="Chromosome"/>
</dbReference>
<dbReference type="HOGENOM" id="CLU_1958413_0_0_11"/>
<name>Q0RUI2_FRAAA</name>
<dbReference type="EMBL" id="CT573213">
    <property type="protein sequence ID" value="CAJ58757.1"/>
    <property type="molecule type" value="Genomic_DNA"/>
</dbReference>
<dbReference type="NCBIfam" id="NF040488">
    <property type="entry name" value="SCO5389_fam"/>
    <property type="match status" value="1"/>
</dbReference>